<evidence type="ECO:0000256" key="6">
    <source>
        <dbReference type="RuleBase" id="RU004007"/>
    </source>
</evidence>
<dbReference type="GO" id="GO:0022625">
    <property type="term" value="C:cytosolic large ribosomal subunit"/>
    <property type="evidence" value="ECO:0007669"/>
    <property type="project" value="UniProtKB-UniRule"/>
</dbReference>
<evidence type="ECO:0000256" key="3">
    <source>
        <dbReference type="ARBA" id="ARBA00023274"/>
    </source>
</evidence>
<keyword evidence="4 6" id="KW-0694">RNA-binding</keyword>
<sequence>MTKLGYTAEYKLETMARAYGRELPIAWKKSVELARALRGKTVERAREYLERVIALKQPVKMRTYNRWVAHKSGMGPARYPVKAAKAFLKILESAVANAEFTGKDDPDAMVVRVVNAHKGRTTKGYRPRAYGRSSPWNQDTVNLEIVLEEVA</sequence>
<name>A0A0H4T6D0_9EURY</name>
<evidence type="ECO:0000313" key="7">
    <source>
        <dbReference type="EMBL" id="AKQ01962.1"/>
    </source>
</evidence>
<dbReference type="InterPro" id="IPR057265">
    <property type="entry name" value="Ribosomal_uL22_arc-type"/>
</dbReference>
<dbReference type="EMBL" id="KT006986">
    <property type="protein sequence ID" value="AKQ01962.1"/>
    <property type="molecule type" value="Genomic_DNA"/>
</dbReference>
<dbReference type="InterPro" id="IPR036394">
    <property type="entry name" value="Ribosomal_uL22_sf"/>
</dbReference>
<dbReference type="NCBIfam" id="TIGR01038">
    <property type="entry name" value="uL22_arch_euk"/>
    <property type="match status" value="1"/>
</dbReference>
<dbReference type="Gene3D" id="3.90.470.10">
    <property type="entry name" value="Ribosomal protein L22/L17"/>
    <property type="match status" value="1"/>
</dbReference>
<dbReference type="InterPro" id="IPR005721">
    <property type="entry name" value="Ribosomal_uL22_euk/arc"/>
</dbReference>
<reference evidence="7" key="1">
    <citation type="journal article" date="2015" name="ISME J.">
        <title>Aquifer environment selects for microbial species cohorts in sediment and groundwater.</title>
        <authorList>
            <person name="Hug L.A."/>
            <person name="Thomas B.C."/>
            <person name="Brown C.T."/>
            <person name="Frischkorn K.R."/>
            <person name="Williams K.H."/>
            <person name="Tringe S.G."/>
            <person name="Banfield J.F."/>
        </authorList>
    </citation>
    <scope>NUCLEOTIDE SEQUENCE</scope>
</reference>
<keyword evidence="2 4" id="KW-0689">Ribosomal protein</keyword>
<dbReference type="PROSITE" id="PS00464">
    <property type="entry name" value="RIBOSOMAL_L22"/>
    <property type="match status" value="1"/>
</dbReference>
<dbReference type="GO" id="GO:0019843">
    <property type="term" value="F:rRNA binding"/>
    <property type="evidence" value="ECO:0007669"/>
    <property type="project" value="UniProtKB-UniRule"/>
</dbReference>
<dbReference type="Pfam" id="PF00237">
    <property type="entry name" value="Ribosomal_L22"/>
    <property type="match status" value="1"/>
</dbReference>
<dbReference type="CDD" id="cd00336">
    <property type="entry name" value="Ribosomal_L22"/>
    <property type="match status" value="1"/>
</dbReference>
<comment type="similarity">
    <text evidence="1 4 5">Belongs to the universal ribosomal protein uL22 family.</text>
</comment>
<evidence type="ECO:0000256" key="4">
    <source>
        <dbReference type="HAMAP-Rule" id="MF_01331"/>
    </source>
</evidence>
<dbReference type="InterPro" id="IPR018260">
    <property type="entry name" value="Ribosomal_uL22_CS"/>
</dbReference>
<dbReference type="GO" id="GO:0003735">
    <property type="term" value="F:structural constituent of ribosome"/>
    <property type="evidence" value="ECO:0007669"/>
    <property type="project" value="UniProtKB-UniRule"/>
</dbReference>
<protein>
    <recommendedName>
        <fullName evidence="4">Large ribosomal subunit protein uL22</fullName>
    </recommendedName>
</protein>
<evidence type="ECO:0000256" key="1">
    <source>
        <dbReference type="ARBA" id="ARBA00009451"/>
    </source>
</evidence>
<proteinExistence type="inferred from homology"/>
<dbReference type="InterPro" id="IPR001063">
    <property type="entry name" value="Ribosomal_uL22"/>
</dbReference>
<accession>A0A0H4T6D0</accession>
<keyword evidence="3 4" id="KW-0687">Ribonucleoprotein</keyword>
<evidence type="ECO:0000256" key="2">
    <source>
        <dbReference type="ARBA" id="ARBA00022980"/>
    </source>
</evidence>
<dbReference type="PANTHER" id="PTHR11593">
    <property type="entry name" value="60S RIBOSOMAL PROTEIN L17"/>
    <property type="match status" value="1"/>
</dbReference>
<comment type="function">
    <text evidence="4 6">This protein binds specifically to 23S rRNA. It makes multiple contacts with different domains of the 23S rRNA in the assembled 50S subunit and ribosome.</text>
</comment>
<comment type="subunit">
    <text evidence="4 6">Part of the 50S ribosomal subunit.</text>
</comment>
<evidence type="ECO:0000256" key="5">
    <source>
        <dbReference type="RuleBase" id="RU004005"/>
    </source>
</evidence>
<comment type="function">
    <text evidence="4">The globular domain of the protein is located near the polypeptide exit tunnel on the outside of the subunit, while an extended beta-hairpin is found that lines the wall of the exit tunnel in the center of the 70S ribosome.</text>
</comment>
<gene>
    <name evidence="4" type="primary">rpl22</name>
</gene>
<dbReference type="SUPFAM" id="SSF54843">
    <property type="entry name" value="Ribosomal protein L22"/>
    <property type="match status" value="1"/>
</dbReference>
<dbReference type="NCBIfam" id="NF003260">
    <property type="entry name" value="PRK04223.1"/>
    <property type="match status" value="1"/>
</dbReference>
<dbReference type="HAMAP" id="MF_01331_A">
    <property type="entry name" value="Ribosomal_uL22_A"/>
    <property type="match status" value="1"/>
</dbReference>
<dbReference type="PANTHER" id="PTHR11593:SF10">
    <property type="entry name" value="60S RIBOSOMAL PROTEIN L17"/>
    <property type="match status" value="1"/>
</dbReference>
<dbReference type="AlphaFoldDB" id="A0A0H4T6D0"/>
<organism evidence="7">
    <name type="scientific">uncultured euryarchaeote Rifle_16ft_4_minimus_309</name>
    <dbReference type="NCBI Taxonomy" id="1665192"/>
    <lineage>
        <taxon>Archaea</taxon>
        <taxon>Methanobacteriati</taxon>
        <taxon>Methanobacteriota</taxon>
        <taxon>environmental samples</taxon>
    </lineage>
</organism>
<dbReference type="GO" id="GO:0002181">
    <property type="term" value="P:cytoplasmic translation"/>
    <property type="evidence" value="ECO:0007669"/>
    <property type="project" value="TreeGrafter"/>
</dbReference>
<keyword evidence="4 6" id="KW-0699">rRNA-binding</keyword>